<keyword evidence="1" id="KW-0805">Transcription regulation</keyword>
<protein>
    <submittedName>
        <fullName evidence="5">AraC family transcriptional regulator</fullName>
    </submittedName>
</protein>
<evidence type="ECO:0000259" key="4">
    <source>
        <dbReference type="PROSITE" id="PS01124"/>
    </source>
</evidence>
<evidence type="ECO:0000313" key="5">
    <source>
        <dbReference type="EMBL" id="MFC5406255.1"/>
    </source>
</evidence>
<dbReference type="InterPro" id="IPR009057">
    <property type="entry name" value="Homeodomain-like_sf"/>
</dbReference>
<organism evidence="5 6">
    <name type="scientific">Cohnella soli</name>
    <dbReference type="NCBI Taxonomy" id="425005"/>
    <lineage>
        <taxon>Bacteria</taxon>
        <taxon>Bacillati</taxon>
        <taxon>Bacillota</taxon>
        <taxon>Bacilli</taxon>
        <taxon>Bacillales</taxon>
        <taxon>Paenibacillaceae</taxon>
        <taxon>Cohnella</taxon>
    </lineage>
</organism>
<dbReference type="InterPro" id="IPR037923">
    <property type="entry name" value="HTH-like"/>
</dbReference>
<dbReference type="SUPFAM" id="SSF51215">
    <property type="entry name" value="Regulatory protein AraC"/>
    <property type="match status" value="1"/>
</dbReference>
<dbReference type="Proteomes" id="UP001596113">
    <property type="component" value="Unassembled WGS sequence"/>
</dbReference>
<dbReference type="SMART" id="SM00342">
    <property type="entry name" value="HTH_ARAC"/>
    <property type="match status" value="1"/>
</dbReference>
<evidence type="ECO:0000256" key="2">
    <source>
        <dbReference type="ARBA" id="ARBA00023125"/>
    </source>
</evidence>
<dbReference type="Gene3D" id="1.10.10.60">
    <property type="entry name" value="Homeodomain-like"/>
    <property type="match status" value="2"/>
</dbReference>
<keyword evidence="3" id="KW-0804">Transcription</keyword>
<keyword evidence="6" id="KW-1185">Reference proteome</keyword>
<feature type="domain" description="HTH araC/xylS-type" evidence="4">
    <location>
        <begin position="192"/>
        <end position="290"/>
    </location>
</feature>
<evidence type="ECO:0000256" key="3">
    <source>
        <dbReference type="ARBA" id="ARBA00023163"/>
    </source>
</evidence>
<evidence type="ECO:0000256" key="1">
    <source>
        <dbReference type="ARBA" id="ARBA00023015"/>
    </source>
</evidence>
<dbReference type="SUPFAM" id="SSF46689">
    <property type="entry name" value="Homeodomain-like"/>
    <property type="match status" value="2"/>
</dbReference>
<sequence>MLRVHNEHFLESAEFPFSLVPYRLDKGGIVPPHCHEFIEFVYVAEGTGYHEYRGSTYRISEGDVFVIEPETVHSYRAETAMLFYNVLFLPGILAAELAAMAKVTPFVDFFYVEPFLRHTVQFQAHLILQADERLQMRTLLGRLEDEYESKNAGYRTLVKTKLLEIFVFLSRCYDNWVKKPLTTLTDEQKVMRHVCDFIRLHCGQPLTLPQVSQLCGMSHAAFTAKFKQHTDMTFIEFRNAARTDAACKQLAESEDKILQVALDAGFEDVSFFNKMFKKNVGVTPREYRELYRRNMSPTD</sequence>
<dbReference type="Pfam" id="PF02311">
    <property type="entry name" value="AraC_binding"/>
    <property type="match status" value="1"/>
</dbReference>
<proteinExistence type="predicted"/>
<comment type="caution">
    <text evidence="5">The sequence shown here is derived from an EMBL/GenBank/DDBJ whole genome shotgun (WGS) entry which is preliminary data.</text>
</comment>
<name>A0ABW0HYC6_9BACL</name>
<dbReference type="Pfam" id="PF12833">
    <property type="entry name" value="HTH_18"/>
    <property type="match status" value="1"/>
</dbReference>
<reference evidence="6" key="1">
    <citation type="journal article" date="2019" name="Int. J. Syst. Evol. Microbiol.">
        <title>The Global Catalogue of Microorganisms (GCM) 10K type strain sequencing project: providing services to taxonomists for standard genome sequencing and annotation.</title>
        <authorList>
            <consortium name="The Broad Institute Genomics Platform"/>
            <consortium name="The Broad Institute Genome Sequencing Center for Infectious Disease"/>
            <person name="Wu L."/>
            <person name="Ma J."/>
        </authorList>
    </citation>
    <scope>NUCLEOTIDE SEQUENCE [LARGE SCALE GENOMIC DNA]</scope>
    <source>
        <strain evidence="6">CGMCC 1.18575</strain>
    </source>
</reference>
<dbReference type="PROSITE" id="PS01124">
    <property type="entry name" value="HTH_ARAC_FAMILY_2"/>
    <property type="match status" value="1"/>
</dbReference>
<evidence type="ECO:0000313" key="6">
    <source>
        <dbReference type="Proteomes" id="UP001596113"/>
    </source>
</evidence>
<dbReference type="EMBL" id="JBHSMI010000052">
    <property type="protein sequence ID" value="MFC5406255.1"/>
    <property type="molecule type" value="Genomic_DNA"/>
</dbReference>
<dbReference type="Gene3D" id="2.60.120.10">
    <property type="entry name" value="Jelly Rolls"/>
    <property type="match status" value="1"/>
</dbReference>
<dbReference type="RefSeq" id="WP_378138286.1">
    <property type="nucleotide sequence ID" value="NZ_JBHSMI010000052.1"/>
</dbReference>
<dbReference type="InterPro" id="IPR020449">
    <property type="entry name" value="Tscrpt_reg_AraC-type_HTH"/>
</dbReference>
<dbReference type="InterPro" id="IPR014710">
    <property type="entry name" value="RmlC-like_jellyroll"/>
</dbReference>
<dbReference type="PANTHER" id="PTHR43280">
    <property type="entry name" value="ARAC-FAMILY TRANSCRIPTIONAL REGULATOR"/>
    <property type="match status" value="1"/>
</dbReference>
<dbReference type="InterPro" id="IPR018060">
    <property type="entry name" value="HTH_AraC"/>
</dbReference>
<accession>A0ABW0HYC6</accession>
<dbReference type="PANTHER" id="PTHR43280:SF28">
    <property type="entry name" value="HTH-TYPE TRANSCRIPTIONAL ACTIVATOR RHAS"/>
    <property type="match status" value="1"/>
</dbReference>
<dbReference type="InterPro" id="IPR003313">
    <property type="entry name" value="AraC-bd"/>
</dbReference>
<dbReference type="PRINTS" id="PR00032">
    <property type="entry name" value="HTHARAC"/>
</dbReference>
<gene>
    <name evidence="5" type="ORF">ACFPOF_26235</name>
</gene>
<keyword evidence="2" id="KW-0238">DNA-binding</keyword>